<evidence type="ECO:0000256" key="8">
    <source>
        <dbReference type="ARBA" id="ARBA00023288"/>
    </source>
</evidence>
<reference evidence="12" key="1">
    <citation type="submission" date="2015-10" db="EMBL/GenBank/DDBJ databases">
        <authorList>
            <person name="Martinez-Garcia P.J."/>
            <person name="Crepeau M.W."/>
            <person name="Puiu D."/>
            <person name="Gonzalez-Ibeas D."/>
            <person name="Whalen J."/>
            <person name="Stevens K."/>
            <person name="Paul R."/>
            <person name="Butterfield T."/>
            <person name="Britton M."/>
            <person name="Reagan R."/>
            <person name="Chakraborty S."/>
            <person name="Walawage S.L."/>
            <person name="Vasquez-Gross H.A."/>
            <person name="Cardeno C."/>
            <person name="Famula R."/>
            <person name="Pratt K."/>
            <person name="Kuruganti S."/>
            <person name="Aradhya M.K."/>
            <person name="Leslie C.A."/>
            <person name="Dandekar A.M."/>
            <person name="Salzberg S.L."/>
            <person name="Wegrzyn J.L."/>
            <person name="Langley C.H."/>
            <person name="Neale D.B."/>
        </authorList>
    </citation>
    <scope>NUCLEOTIDE SEQUENCE</scope>
    <source>
        <tissue evidence="12">Leaves</tissue>
    </source>
</reference>
<feature type="domain" description="Bifunctional inhibitor/plant lipid transfer protein/seed storage helical" evidence="11">
    <location>
        <begin position="86"/>
        <end position="167"/>
    </location>
</feature>
<dbReference type="GO" id="GO:0005886">
    <property type="term" value="C:plasma membrane"/>
    <property type="evidence" value="ECO:0007669"/>
    <property type="project" value="UniProtKB-SubCell"/>
</dbReference>
<keyword evidence="6" id="KW-1015">Disulfide bond</keyword>
<dbReference type="AlphaFoldDB" id="A0A833TMW1"/>
<dbReference type="EMBL" id="LIHL02000013">
    <property type="protein sequence ID" value="KAF5449327.1"/>
    <property type="molecule type" value="Genomic_DNA"/>
</dbReference>
<feature type="region of interest" description="Disordered" evidence="9">
    <location>
        <begin position="184"/>
        <end position="209"/>
    </location>
</feature>
<evidence type="ECO:0000256" key="4">
    <source>
        <dbReference type="ARBA" id="ARBA00022622"/>
    </source>
</evidence>
<dbReference type="SMART" id="SM00499">
    <property type="entry name" value="AAI"/>
    <property type="match status" value="1"/>
</dbReference>
<dbReference type="SUPFAM" id="SSF47699">
    <property type="entry name" value="Bifunctional inhibitor/lipid-transfer protein/seed storage 2S albumin"/>
    <property type="match status" value="1"/>
</dbReference>
<comment type="subcellular location">
    <subcellularLocation>
        <location evidence="1">Cell membrane</location>
        <topology evidence="1">Lipid-anchor</topology>
        <topology evidence="1">GPI-anchor</topology>
    </subcellularLocation>
</comment>
<evidence type="ECO:0000256" key="3">
    <source>
        <dbReference type="ARBA" id="ARBA00022475"/>
    </source>
</evidence>
<evidence type="ECO:0000256" key="10">
    <source>
        <dbReference type="SAM" id="Phobius"/>
    </source>
</evidence>
<keyword evidence="5" id="KW-0732">Signal</keyword>
<dbReference type="InterPro" id="IPR016140">
    <property type="entry name" value="Bifunc_inhib/LTP/seed_store"/>
</dbReference>
<keyword evidence="3" id="KW-1003">Cell membrane</keyword>
<feature type="transmembrane region" description="Helical" evidence="10">
    <location>
        <begin position="218"/>
        <end position="237"/>
    </location>
</feature>
<evidence type="ECO:0000256" key="6">
    <source>
        <dbReference type="ARBA" id="ARBA00023157"/>
    </source>
</evidence>
<evidence type="ECO:0000313" key="13">
    <source>
        <dbReference type="Proteomes" id="UP000619265"/>
    </source>
</evidence>
<dbReference type="InterPro" id="IPR036312">
    <property type="entry name" value="Bifun_inhib/LTP/seed_sf"/>
</dbReference>
<evidence type="ECO:0000259" key="11">
    <source>
        <dbReference type="SMART" id="SM00499"/>
    </source>
</evidence>
<evidence type="ECO:0000313" key="12">
    <source>
        <dbReference type="EMBL" id="KAF5449327.1"/>
    </source>
</evidence>
<dbReference type="Pfam" id="PF14368">
    <property type="entry name" value="LTP_2"/>
    <property type="match status" value="1"/>
</dbReference>
<feature type="compositionally biased region" description="Low complexity" evidence="9">
    <location>
        <begin position="184"/>
        <end position="205"/>
    </location>
</feature>
<dbReference type="CDD" id="cd00010">
    <property type="entry name" value="AAI_LTSS"/>
    <property type="match status" value="1"/>
</dbReference>
<keyword evidence="7" id="KW-0325">Glycoprotein</keyword>
<dbReference type="PANTHER" id="PTHR33044">
    <property type="entry name" value="BIFUNCTIONAL INHIBITOR/LIPID-TRANSFER PROTEIN/SEED STORAGE 2S ALBUMIN SUPERFAMILY PROTEIN-RELATED"/>
    <property type="match status" value="1"/>
</dbReference>
<feature type="non-terminal residue" evidence="12">
    <location>
        <position position="249"/>
    </location>
</feature>
<evidence type="ECO:0000256" key="2">
    <source>
        <dbReference type="ARBA" id="ARBA00009748"/>
    </source>
</evidence>
<keyword evidence="10" id="KW-0472">Membrane</keyword>
<feature type="transmembrane region" description="Helical" evidence="10">
    <location>
        <begin position="58"/>
        <end position="79"/>
    </location>
</feature>
<comment type="caution">
    <text evidence="12">The sequence shown here is derived from an EMBL/GenBank/DDBJ whole genome shotgun (WGS) entry which is preliminary data.</text>
</comment>
<keyword evidence="10" id="KW-1133">Transmembrane helix</keyword>
<evidence type="ECO:0000256" key="1">
    <source>
        <dbReference type="ARBA" id="ARBA00004609"/>
    </source>
</evidence>
<evidence type="ECO:0000256" key="7">
    <source>
        <dbReference type="ARBA" id="ARBA00023180"/>
    </source>
</evidence>
<organism evidence="12 13">
    <name type="scientific">Juglans regia</name>
    <name type="common">English walnut</name>
    <dbReference type="NCBI Taxonomy" id="51240"/>
    <lineage>
        <taxon>Eukaryota</taxon>
        <taxon>Viridiplantae</taxon>
        <taxon>Streptophyta</taxon>
        <taxon>Embryophyta</taxon>
        <taxon>Tracheophyta</taxon>
        <taxon>Spermatophyta</taxon>
        <taxon>Magnoliopsida</taxon>
        <taxon>eudicotyledons</taxon>
        <taxon>Gunneridae</taxon>
        <taxon>Pentapetalae</taxon>
        <taxon>rosids</taxon>
        <taxon>fabids</taxon>
        <taxon>Fagales</taxon>
        <taxon>Juglandaceae</taxon>
        <taxon>Juglans</taxon>
    </lineage>
</organism>
<dbReference type="Gene3D" id="1.10.110.10">
    <property type="entry name" value="Plant lipid-transfer and hydrophobic proteins"/>
    <property type="match status" value="1"/>
</dbReference>
<dbReference type="Proteomes" id="UP000619265">
    <property type="component" value="Unassembled WGS sequence"/>
</dbReference>
<proteinExistence type="inferred from homology"/>
<sequence>INAPSSPPSVFTSITHAHCYIAKLFLKKTFSSFSTVCSNLTQSNPERIRKKMKAQSHIVTLFSFLFFLLFCGLVCKVGGADFAKECSQDFEKVVQCLNYVTGKAKTPTEECCSSVKEIRDSNPVCLCYFIQQTHNGSEQIKNLGVQETKLLQLPTACNLKNASISNCPKLLGLSPTSPDAAIFSSNASTATPTSTTPSTGTPSSANEANVGDRLEPHLVGLMAMAFITIFLFALIPVGSASSTFLHSQG</sequence>
<accession>A0A833TMW1</accession>
<comment type="similarity">
    <text evidence="2">Belongs to the plant LTP family.</text>
</comment>
<dbReference type="InterPro" id="IPR043325">
    <property type="entry name" value="LTSS"/>
</dbReference>
<dbReference type="Gramene" id="Jr13_12460_p1">
    <property type="protein sequence ID" value="cds.Jr13_12460_p1"/>
    <property type="gene ID" value="Jr13_12460"/>
</dbReference>
<reference evidence="12" key="2">
    <citation type="submission" date="2020-03" db="EMBL/GenBank/DDBJ databases">
        <title>Walnut 2.0.</title>
        <authorList>
            <person name="Marrano A."/>
            <person name="Britton M."/>
            <person name="Zimin A.V."/>
            <person name="Zaini P.A."/>
            <person name="Workman R."/>
            <person name="Puiu D."/>
            <person name="Bianco L."/>
            <person name="Allen B.J."/>
            <person name="Troggio M."/>
            <person name="Leslie C.A."/>
            <person name="Timp W."/>
            <person name="Dendekar A."/>
            <person name="Salzberg S.L."/>
            <person name="Neale D.B."/>
        </authorList>
    </citation>
    <scope>NUCLEOTIDE SEQUENCE</scope>
    <source>
        <tissue evidence="12">Leaves</tissue>
    </source>
</reference>
<evidence type="ECO:0000256" key="9">
    <source>
        <dbReference type="SAM" id="MobiDB-lite"/>
    </source>
</evidence>
<evidence type="ECO:0000256" key="5">
    <source>
        <dbReference type="ARBA" id="ARBA00022729"/>
    </source>
</evidence>
<keyword evidence="10" id="KW-0812">Transmembrane</keyword>
<protein>
    <recommendedName>
        <fullName evidence="11">Bifunctional inhibitor/plant lipid transfer protein/seed storage helical domain-containing protein</fullName>
    </recommendedName>
</protein>
<gene>
    <name evidence="12" type="ORF">F2P56_029788</name>
</gene>
<keyword evidence="4" id="KW-0336">GPI-anchor</keyword>
<keyword evidence="8" id="KW-0449">Lipoprotein</keyword>
<dbReference type="GO" id="GO:0098552">
    <property type="term" value="C:side of membrane"/>
    <property type="evidence" value="ECO:0007669"/>
    <property type="project" value="UniProtKB-KW"/>
</dbReference>
<name>A0A833TMW1_JUGRE</name>